<name>A0A7X6BF91_9SPHN</name>
<reference evidence="2 3" key="1">
    <citation type="submission" date="2020-03" db="EMBL/GenBank/DDBJ databases">
        <title>Genomic Encyclopedia of Type Strains, Phase IV (KMG-IV): sequencing the most valuable type-strain genomes for metagenomic binning, comparative biology and taxonomic classification.</title>
        <authorList>
            <person name="Goeker M."/>
        </authorList>
    </citation>
    <scope>NUCLEOTIDE SEQUENCE [LARGE SCALE GENOMIC DNA]</scope>
    <source>
        <strain evidence="2 3">DSM 16846</strain>
    </source>
</reference>
<evidence type="ECO:0000313" key="3">
    <source>
        <dbReference type="Proteomes" id="UP000558192"/>
    </source>
</evidence>
<dbReference type="AlphaFoldDB" id="A0A7X6BF91"/>
<keyword evidence="3" id="KW-1185">Reference proteome</keyword>
<comment type="caution">
    <text evidence="2">The sequence shown here is derived from an EMBL/GenBank/DDBJ whole genome shotgun (WGS) entry which is preliminary data.</text>
</comment>
<evidence type="ECO:0000256" key="1">
    <source>
        <dbReference type="SAM" id="MobiDB-lite"/>
    </source>
</evidence>
<protein>
    <submittedName>
        <fullName evidence="2">Uncharacterized protein</fullName>
    </submittedName>
</protein>
<dbReference type="RefSeq" id="WP_168067346.1">
    <property type="nucleotide sequence ID" value="NZ_JAATJC010000001.1"/>
</dbReference>
<sequence>MSYSSDHYFETFGPFQVPLDDRGRACRPSADWWREINSEADCDLSASIGCYLFSLGRSQLRPWYVGKTVAQGGSAAEAFTDHKLNHYNWALRPKRNVRRRGPPQLFLFPLITKPFDDDWRFAKGASHSPYIEWLERTLIGMAYARNPDIANSRDTTFLKTVHVRGLIGSKSLGRRPDSVRLARRVLLGREAITPPLQTPLEEHPPEPIEAAPLE</sequence>
<dbReference type="Proteomes" id="UP000558192">
    <property type="component" value="Unassembled WGS sequence"/>
</dbReference>
<dbReference type="EMBL" id="JAATJC010000001">
    <property type="protein sequence ID" value="NJC04538.1"/>
    <property type="molecule type" value="Genomic_DNA"/>
</dbReference>
<proteinExistence type="predicted"/>
<accession>A0A7X6BF91</accession>
<evidence type="ECO:0000313" key="2">
    <source>
        <dbReference type="EMBL" id="NJC04538.1"/>
    </source>
</evidence>
<gene>
    <name evidence="2" type="ORF">GGQ97_000331</name>
</gene>
<organism evidence="2 3">
    <name type="scientific">Sphingomonas kaistensis</name>
    <dbReference type="NCBI Taxonomy" id="298708"/>
    <lineage>
        <taxon>Bacteria</taxon>
        <taxon>Pseudomonadati</taxon>
        <taxon>Pseudomonadota</taxon>
        <taxon>Alphaproteobacteria</taxon>
        <taxon>Sphingomonadales</taxon>
        <taxon>Sphingomonadaceae</taxon>
        <taxon>Sphingomonas</taxon>
    </lineage>
</organism>
<feature type="region of interest" description="Disordered" evidence="1">
    <location>
        <begin position="193"/>
        <end position="214"/>
    </location>
</feature>